<dbReference type="GO" id="GO:0003700">
    <property type="term" value="F:DNA-binding transcription factor activity"/>
    <property type="evidence" value="ECO:0007669"/>
    <property type="project" value="InterPro"/>
</dbReference>
<evidence type="ECO:0000313" key="2">
    <source>
        <dbReference type="EMBL" id="GGF61865.1"/>
    </source>
</evidence>
<dbReference type="Pfam" id="PF12802">
    <property type="entry name" value="MarR_2"/>
    <property type="match status" value="1"/>
</dbReference>
<dbReference type="SMART" id="SM00347">
    <property type="entry name" value="HTH_MARR"/>
    <property type="match status" value="1"/>
</dbReference>
<accession>A0A917FAZ6</accession>
<evidence type="ECO:0000313" key="3">
    <source>
        <dbReference type="Proteomes" id="UP000606044"/>
    </source>
</evidence>
<dbReference type="EMBL" id="BMCT01000002">
    <property type="protein sequence ID" value="GGF61865.1"/>
    <property type="molecule type" value="Genomic_DNA"/>
</dbReference>
<evidence type="ECO:0000259" key="1">
    <source>
        <dbReference type="PROSITE" id="PS50995"/>
    </source>
</evidence>
<comment type="caution">
    <text evidence="2">The sequence shown here is derived from an EMBL/GenBank/DDBJ whole genome shotgun (WGS) entry which is preliminary data.</text>
</comment>
<keyword evidence="3" id="KW-1185">Reference proteome</keyword>
<dbReference type="InterPro" id="IPR000835">
    <property type="entry name" value="HTH_MarR-typ"/>
</dbReference>
<gene>
    <name evidence="2" type="ORF">GCM10007301_21980</name>
</gene>
<dbReference type="PANTHER" id="PTHR33164:SF95">
    <property type="entry name" value="TRANSCRIPTIONAL REGULATOR"/>
    <property type="match status" value="1"/>
</dbReference>
<proteinExistence type="predicted"/>
<dbReference type="Gene3D" id="1.10.10.10">
    <property type="entry name" value="Winged helix-like DNA-binding domain superfamily/Winged helix DNA-binding domain"/>
    <property type="match status" value="1"/>
</dbReference>
<dbReference type="GO" id="GO:0006950">
    <property type="term" value="P:response to stress"/>
    <property type="evidence" value="ECO:0007669"/>
    <property type="project" value="TreeGrafter"/>
</dbReference>
<dbReference type="InterPro" id="IPR039422">
    <property type="entry name" value="MarR/SlyA-like"/>
</dbReference>
<dbReference type="PANTHER" id="PTHR33164">
    <property type="entry name" value="TRANSCRIPTIONAL REGULATOR, MARR FAMILY"/>
    <property type="match status" value="1"/>
</dbReference>
<sequence>MSKTEGNPSMAESGARKRRSRTVPLSAYVLDDQVGFILRQVGQRHAIIFGARMGDDLTSTQWAALAKLAEKGPCSQNLLGRHTAMDAATIKGVVDRLVKRALVETSPDPEDGRRLVVGLTAAGAELAERLAPTALAITEETLTPLDTAERAQLLSLLQRLK</sequence>
<dbReference type="SUPFAM" id="SSF46785">
    <property type="entry name" value="Winged helix' DNA-binding domain"/>
    <property type="match status" value="1"/>
</dbReference>
<feature type="domain" description="HTH marR-type" evidence="1">
    <location>
        <begin position="31"/>
        <end position="161"/>
    </location>
</feature>
<dbReference type="PROSITE" id="PS50995">
    <property type="entry name" value="HTH_MARR_2"/>
    <property type="match status" value="1"/>
</dbReference>
<reference evidence="2" key="1">
    <citation type="journal article" date="2014" name="Int. J. Syst. Evol. Microbiol.">
        <title>Complete genome sequence of Corynebacterium casei LMG S-19264T (=DSM 44701T), isolated from a smear-ripened cheese.</title>
        <authorList>
            <consortium name="US DOE Joint Genome Institute (JGI-PGF)"/>
            <person name="Walter F."/>
            <person name="Albersmeier A."/>
            <person name="Kalinowski J."/>
            <person name="Ruckert C."/>
        </authorList>
    </citation>
    <scope>NUCLEOTIDE SEQUENCE</scope>
    <source>
        <strain evidence="2">CCM 7897</strain>
    </source>
</reference>
<dbReference type="InterPro" id="IPR036388">
    <property type="entry name" value="WH-like_DNA-bd_sf"/>
</dbReference>
<dbReference type="InterPro" id="IPR036390">
    <property type="entry name" value="WH_DNA-bd_sf"/>
</dbReference>
<dbReference type="AlphaFoldDB" id="A0A917FAZ6"/>
<protein>
    <submittedName>
        <fullName evidence="2">Transcriptional regulator</fullName>
    </submittedName>
</protein>
<reference evidence="2" key="2">
    <citation type="submission" date="2020-09" db="EMBL/GenBank/DDBJ databases">
        <authorList>
            <person name="Sun Q."/>
            <person name="Sedlacek I."/>
        </authorList>
    </citation>
    <scope>NUCLEOTIDE SEQUENCE</scope>
    <source>
        <strain evidence="2">CCM 7897</strain>
    </source>
</reference>
<organism evidence="2 3">
    <name type="scientific">Azorhizobium oxalatiphilum</name>
    <dbReference type="NCBI Taxonomy" id="980631"/>
    <lineage>
        <taxon>Bacteria</taxon>
        <taxon>Pseudomonadati</taxon>
        <taxon>Pseudomonadota</taxon>
        <taxon>Alphaproteobacteria</taxon>
        <taxon>Hyphomicrobiales</taxon>
        <taxon>Xanthobacteraceae</taxon>
        <taxon>Azorhizobium</taxon>
    </lineage>
</organism>
<dbReference type="Proteomes" id="UP000606044">
    <property type="component" value="Unassembled WGS sequence"/>
</dbReference>
<name>A0A917FAZ6_9HYPH</name>